<accession>A0A3N4J0S9</accession>
<dbReference type="AlphaFoldDB" id="A0A3N4J0S9"/>
<evidence type="ECO:0000313" key="1">
    <source>
        <dbReference type="EMBL" id="RPA91756.1"/>
    </source>
</evidence>
<feature type="non-terminal residue" evidence="1">
    <location>
        <position position="1"/>
    </location>
</feature>
<reference evidence="1 3" key="1">
    <citation type="journal article" date="2018" name="Nat. Ecol. Evol.">
        <title>Pezizomycetes genomes reveal the molecular basis of ectomycorrhizal truffle lifestyle.</title>
        <authorList>
            <person name="Murat C."/>
            <person name="Payen T."/>
            <person name="Noel B."/>
            <person name="Kuo A."/>
            <person name="Morin E."/>
            <person name="Chen J."/>
            <person name="Kohler A."/>
            <person name="Krizsan K."/>
            <person name="Balestrini R."/>
            <person name="Da Silva C."/>
            <person name="Montanini B."/>
            <person name="Hainaut M."/>
            <person name="Levati E."/>
            <person name="Barry K.W."/>
            <person name="Belfiori B."/>
            <person name="Cichocki N."/>
            <person name="Clum A."/>
            <person name="Dockter R.B."/>
            <person name="Fauchery L."/>
            <person name="Guy J."/>
            <person name="Iotti M."/>
            <person name="Le Tacon F."/>
            <person name="Lindquist E.A."/>
            <person name="Lipzen A."/>
            <person name="Malagnac F."/>
            <person name="Mello A."/>
            <person name="Molinier V."/>
            <person name="Miyauchi S."/>
            <person name="Poulain J."/>
            <person name="Riccioni C."/>
            <person name="Rubini A."/>
            <person name="Sitrit Y."/>
            <person name="Splivallo R."/>
            <person name="Traeger S."/>
            <person name="Wang M."/>
            <person name="Zifcakova L."/>
            <person name="Wipf D."/>
            <person name="Zambonelli A."/>
            <person name="Paolocci F."/>
            <person name="Nowrousian M."/>
            <person name="Ottonello S."/>
            <person name="Baldrian P."/>
            <person name="Spatafora J.W."/>
            <person name="Henrissat B."/>
            <person name="Nagy L.G."/>
            <person name="Aury J.M."/>
            <person name="Wincker P."/>
            <person name="Grigoriev I.V."/>
            <person name="Bonfante P."/>
            <person name="Martin F.M."/>
        </authorList>
    </citation>
    <scope>NUCLEOTIDE SEQUENCE [LARGE SCALE GENOMIC DNA]</scope>
    <source>
        <strain evidence="1 3">120613-1</strain>
    </source>
</reference>
<keyword evidence="3" id="KW-1185">Reference proteome</keyword>
<proteinExistence type="predicted"/>
<organism evidence="1 3">
    <name type="scientific">Choiromyces venosus 120613-1</name>
    <dbReference type="NCBI Taxonomy" id="1336337"/>
    <lineage>
        <taxon>Eukaryota</taxon>
        <taxon>Fungi</taxon>
        <taxon>Dikarya</taxon>
        <taxon>Ascomycota</taxon>
        <taxon>Pezizomycotina</taxon>
        <taxon>Pezizomycetes</taxon>
        <taxon>Pezizales</taxon>
        <taxon>Tuberaceae</taxon>
        <taxon>Choiromyces</taxon>
    </lineage>
</organism>
<dbReference type="EMBL" id="ML120489">
    <property type="protein sequence ID" value="RPA91758.1"/>
    <property type="molecule type" value="Genomic_DNA"/>
</dbReference>
<sequence length="79" mass="8892">DSNSTIDIANNPKLNYASKYMDISYHFTCELLEDQSISLLHILLSEKLANICMKGLPYPQHDNLCSKIFGTKVTKGVED</sequence>
<evidence type="ECO:0000313" key="3">
    <source>
        <dbReference type="Proteomes" id="UP000276215"/>
    </source>
</evidence>
<evidence type="ECO:0000313" key="2">
    <source>
        <dbReference type="EMBL" id="RPA91758.1"/>
    </source>
</evidence>
<dbReference type="OrthoDB" id="3693885at2759"/>
<protein>
    <submittedName>
        <fullName evidence="1">Uncharacterized protein</fullName>
    </submittedName>
</protein>
<dbReference type="Proteomes" id="UP000276215">
    <property type="component" value="Unassembled WGS sequence"/>
</dbReference>
<name>A0A3N4J0S9_9PEZI</name>
<gene>
    <name evidence="2" type="ORF">L873DRAFT_1712839</name>
    <name evidence="1" type="ORF">L873DRAFT_1712851</name>
</gene>
<dbReference type="EMBL" id="ML120489">
    <property type="protein sequence ID" value="RPA91756.1"/>
    <property type="molecule type" value="Genomic_DNA"/>
</dbReference>